<dbReference type="Pfam" id="PF13560">
    <property type="entry name" value="HTH_31"/>
    <property type="match status" value="1"/>
</dbReference>
<evidence type="ECO:0000313" key="3">
    <source>
        <dbReference type="Proteomes" id="UP000305238"/>
    </source>
</evidence>
<dbReference type="Proteomes" id="UP000305238">
    <property type="component" value="Unassembled WGS sequence"/>
</dbReference>
<protein>
    <submittedName>
        <fullName evidence="2">Helix-turn-helix transcriptional regulator</fullName>
    </submittedName>
</protein>
<proteinExistence type="predicted"/>
<dbReference type="CDD" id="cd00093">
    <property type="entry name" value="HTH_XRE"/>
    <property type="match status" value="1"/>
</dbReference>
<reference evidence="2 3" key="1">
    <citation type="submission" date="2019-05" db="EMBL/GenBank/DDBJ databases">
        <title>Draft genome sequence of Actinomadura geliboluensis A8036.</title>
        <authorList>
            <person name="Saricaoglu S."/>
            <person name="Isik K."/>
        </authorList>
    </citation>
    <scope>NUCLEOTIDE SEQUENCE [LARGE SCALE GENOMIC DNA]</scope>
    <source>
        <strain evidence="2 3">A8036</strain>
    </source>
</reference>
<name>A0A5S4G5R5_9ACTN</name>
<dbReference type="Gene3D" id="1.10.260.40">
    <property type="entry name" value="lambda repressor-like DNA-binding domains"/>
    <property type="match status" value="1"/>
</dbReference>
<sequence>MHPARVTQPWLGRALGGHNSPELVPLIRGAAMSPSLGMLVLSARVARGWTQRDLADPLHCSHSTISRLETGAQALDDLSTLRRLAEVLEITPAALGITSTVTIHPPAEDDVRRRQLLTCLAVTAAAASAPARAAVAAAAGHVAASW</sequence>
<feature type="domain" description="HTH cro/C1-type" evidence="1">
    <location>
        <begin position="40"/>
        <end position="95"/>
    </location>
</feature>
<dbReference type="PROSITE" id="PS50943">
    <property type="entry name" value="HTH_CROC1"/>
    <property type="match status" value="1"/>
</dbReference>
<dbReference type="AlphaFoldDB" id="A0A5S4G5R5"/>
<organism evidence="2 3">
    <name type="scientific">Actinomadura geliboluensis</name>
    <dbReference type="NCBI Taxonomy" id="882440"/>
    <lineage>
        <taxon>Bacteria</taxon>
        <taxon>Bacillati</taxon>
        <taxon>Actinomycetota</taxon>
        <taxon>Actinomycetes</taxon>
        <taxon>Streptosporangiales</taxon>
        <taxon>Thermomonosporaceae</taxon>
        <taxon>Actinomadura</taxon>
    </lineage>
</organism>
<dbReference type="InterPro" id="IPR010982">
    <property type="entry name" value="Lambda_DNA-bd_dom_sf"/>
</dbReference>
<dbReference type="OrthoDB" id="3865941at2"/>
<accession>A0A5S4G5R5</accession>
<gene>
    <name evidence="2" type="ORF">ETD96_38000</name>
</gene>
<dbReference type="GO" id="GO:0003677">
    <property type="term" value="F:DNA binding"/>
    <property type="evidence" value="ECO:0007669"/>
    <property type="project" value="InterPro"/>
</dbReference>
<dbReference type="SMART" id="SM00530">
    <property type="entry name" value="HTH_XRE"/>
    <property type="match status" value="1"/>
</dbReference>
<evidence type="ECO:0000313" key="2">
    <source>
        <dbReference type="EMBL" id="TMR28182.1"/>
    </source>
</evidence>
<dbReference type="SUPFAM" id="SSF47413">
    <property type="entry name" value="lambda repressor-like DNA-binding domains"/>
    <property type="match status" value="1"/>
</dbReference>
<evidence type="ECO:0000259" key="1">
    <source>
        <dbReference type="PROSITE" id="PS50943"/>
    </source>
</evidence>
<dbReference type="InterPro" id="IPR001387">
    <property type="entry name" value="Cro/C1-type_HTH"/>
</dbReference>
<comment type="caution">
    <text evidence="2">The sequence shown here is derived from an EMBL/GenBank/DDBJ whole genome shotgun (WGS) entry which is preliminary data.</text>
</comment>
<keyword evidence="3" id="KW-1185">Reference proteome</keyword>
<dbReference type="EMBL" id="VCKZ01000447">
    <property type="protein sequence ID" value="TMR28182.1"/>
    <property type="molecule type" value="Genomic_DNA"/>
</dbReference>